<protein>
    <submittedName>
        <fullName evidence="2">Uncharacterized protein</fullName>
    </submittedName>
</protein>
<feature type="region of interest" description="Disordered" evidence="1">
    <location>
        <begin position="292"/>
        <end position="319"/>
    </location>
</feature>
<dbReference type="KEGG" id="hir:HETIRDRAFT_118191"/>
<evidence type="ECO:0000256" key="1">
    <source>
        <dbReference type="SAM" id="MobiDB-lite"/>
    </source>
</evidence>
<sequence length="1145" mass="126292">MSEVPQHSGHRHCLQQAAGPDCQVSARAVATLRASAAPSHPMGTIKLPLWSRSACRTALPCSLGTPPHEAGPARRLPAVPRNEGMARHPPNPSLLDTKMRRRAVDSREMFFSLSMNWLDVESLKRSPTVDRVRLVSFNAVREELMKPRKMVDDSAAREEINSCRMSGYALIHSTYTVRPQANTATSRDTEVSHLAGESVTFARKRYLLSHREEFEKSGTARSFGQEWNKNDKVNVNHVVNTAGKVRCVQHGINRERVITWPTYPKKKKTVARRDMPTRPAWICEMTTGIESPERWRGRKRRASPTPNSRPTAMPNSRARGGILGTTALMTMTSLRPGLDLSRMLRIIIDVSREDRGRRAARASLRLVSLTLVKPTRSEPSIISEPTAVEHSRRSAFTEPALGCPREADIRITATAIRRGQMHELRCEGLLAVNAPSCLADWLADADKIMVHAGPVIRVGFVGNVTAVRRFSAFGCISAYMSAKVTANSAAGKKHSLRRGWLPLASHRRYAPWENSGGFSPNTMTHDIHAIFRKLGRGRSSLSRLPQDSVPSGPGWKSLLRKRCSRRRRGRGVHLNSEGLRPARLPAANALWGPPNGFLGLPWLMGPTSTDPPQDQIHSRYPRLPDARSVPFYSRPCVPRTHCTGPTPDIGASEYIHDREKARCGLGPARQRHTLTHVDRSSLYRTYILYKGGRRRSIAFAGLGSKQRQNIVQFDWRLRLFRLRPLGTKEALVVRRHASIAGGPIGHFAGLGAAAAGLRERLGCVRFLRKSRTQVVRTRLAASPPRSPAATAIVETIANEMHRALGAPAGALGWLAGWRCRGAHWRTRSNPGLDGPMRIKTRARSRRSEAGMHSTVCKWVRMDYGSPWIATSRDRRRRRRRRRRSVPTQRGIRIDAARSREPLAAARRLYSGSAASSALRARGNRGKTHRAPERRASSYQTIKHRASGLAVRSCSADPGTEMGYGDGDGDGDGDGLGVRSRESKCARVSSRTTLDKDKAYSLRTKHAFGSVEGEPGRAGATTVARPGHSDARGQQWPLQRARSLIGGVGTTTQQLLLAGRDRRPTEAWELDAVDGADGADGEVEERTRTCRGVVARASPRARTFPSNLLAAACGSMTQPVADRGREGPGRRAHLTPDGMHRVVSIA</sequence>
<organism evidence="2 3">
    <name type="scientific">Heterobasidion irregulare (strain TC 32-1)</name>
    <dbReference type="NCBI Taxonomy" id="747525"/>
    <lineage>
        <taxon>Eukaryota</taxon>
        <taxon>Fungi</taxon>
        <taxon>Dikarya</taxon>
        <taxon>Basidiomycota</taxon>
        <taxon>Agaricomycotina</taxon>
        <taxon>Agaricomycetes</taxon>
        <taxon>Russulales</taxon>
        <taxon>Bondarzewiaceae</taxon>
        <taxon>Heterobasidion</taxon>
        <taxon>Heterobasidion annosum species complex</taxon>
    </lineage>
</organism>
<dbReference type="Proteomes" id="UP000030671">
    <property type="component" value="Unassembled WGS sequence"/>
</dbReference>
<reference evidence="2 3" key="1">
    <citation type="journal article" date="2012" name="New Phytol.">
        <title>Insight into trade-off between wood decay and parasitism from the genome of a fungal forest pathogen.</title>
        <authorList>
            <person name="Olson A."/>
            <person name="Aerts A."/>
            <person name="Asiegbu F."/>
            <person name="Belbahri L."/>
            <person name="Bouzid O."/>
            <person name="Broberg A."/>
            <person name="Canback B."/>
            <person name="Coutinho P.M."/>
            <person name="Cullen D."/>
            <person name="Dalman K."/>
            <person name="Deflorio G."/>
            <person name="van Diepen L.T."/>
            <person name="Dunand C."/>
            <person name="Duplessis S."/>
            <person name="Durling M."/>
            <person name="Gonthier P."/>
            <person name="Grimwood J."/>
            <person name="Fossdal C.G."/>
            <person name="Hansson D."/>
            <person name="Henrissat B."/>
            <person name="Hietala A."/>
            <person name="Himmelstrand K."/>
            <person name="Hoffmeister D."/>
            <person name="Hogberg N."/>
            <person name="James T.Y."/>
            <person name="Karlsson M."/>
            <person name="Kohler A."/>
            <person name="Kues U."/>
            <person name="Lee Y.H."/>
            <person name="Lin Y.C."/>
            <person name="Lind M."/>
            <person name="Lindquist E."/>
            <person name="Lombard V."/>
            <person name="Lucas S."/>
            <person name="Lunden K."/>
            <person name="Morin E."/>
            <person name="Murat C."/>
            <person name="Park J."/>
            <person name="Raffaello T."/>
            <person name="Rouze P."/>
            <person name="Salamov A."/>
            <person name="Schmutz J."/>
            <person name="Solheim H."/>
            <person name="Stahlberg J."/>
            <person name="Velez H."/>
            <person name="de Vries R.P."/>
            <person name="Wiebenga A."/>
            <person name="Woodward S."/>
            <person name="Yakovlev I."/>
            <person name="Garbelotto M."/>
            <person name="Martin F."/>
            <person name="Grigoriev I.V."/>
            <person name="Stenlid J."/>
        </authorList>
    </citation>
    <scope>NUCLEOTIDE SEQUENCE [LARGE SCALE GENOMIC DNA]</scope>
    <source>
        <strain evidence="2 3">TC 32-1</strain>
    </source>
</reference>
<evidence type="ECO:0000313" key="3">
    <source>
        <dbReference type="Proteomes" id="UP000030671"/>
    </source>
</evidence>
<keyword evidence="3" id="KW-1185">Reference proteome</keyword>
<feature type="region of interest" description="Disordered" evidence="1">
    <location>
        <begin position="914"/>
        <end position="983"/>
    </location>
</feature>
<dbReference type="AlphaFoldDB" id="W4K903"/>
<dbReference type="GeneID" id="20666579"/>
<proteinExistence type="predicted"/>
<gene>
    <name evidence="2" type="ORF">HETIRDRAFT_118191</name>
</gene>
<dbReference type="EMBL" id="KI925458">
    <property type="protein sequence ID" value="ETW81815.1"/>
    <property type="molecule type" value="Genomic_DNA"/>
</dbReference>
<accession>W4K903</accession>
<feature type="compositionally biased region" description="Polar residues" evidence="1">
    <location>
        <begin position="304"/>
        <end position="314"/>
    </location>
</feature>
<dbReference type="HOGENOM" id="CLU_277190_0_0_1"/>
<name>W4K903_HETIT</name>
<feature type="compositionally biased region" description="Basic residues" evidence="1">
    <location>
        <begin position="873"/>
        <end position="884"/>
    </location>
</feature>
<dbReference type="RefSeq" id="XP_009546416.1">
    <property type="nucleotide sequence ID" value="XM_009548121.1"/>
</dbReference>
<feature type="region of interest" description="Disordered" evidence="1">
    <location>
        <begin position="871"/>
        <end position="890"/>
    </location>
</feature>
<feature type="region of interest" description="Disordered" evidence="1">
    <location>
        <begin position="1009"/>
        <end position="1033"/>
    </location>
</feature>
<dbReference type="InParanoid" id="W4K903"/>
<evidence type="ECO:0000313" key="2">
    <source>
        <dbReference type="EMBL" id="ETW81815.1"/>
    </source>
</evidence>